<protein>
    <submittedName>
        <fullName evidence="2">Uncharacterized protein</fullName>
    </submittedName>
</protein>
<sequence length="108" mass="11859">MADQTAVVEVHVKPSLIASWFHHLLTNPVIEIDGQEYAAKWGTSKVTVTPGTHRISVYFRYRGQKSARLAEASKEFSTAEAPSGVRVTASLGPRNGSRFRFEEPVTSG</sequence>
<comment type="caution">
    <text evidence="2">The sequence shown here is derived from an EMBL/GenBank/DDBJ whole genome shotgun (WGS) entry which is preliminary data.</text>
</comment>
<dbReference type="EMBL" id="SDIF01000005">
    <property type="protein sequence ID" value="RXS70400.1"/>
    <property type="molecule type" value="Genomic_DNA"/>
</dbReference>
<keyword evidence="3" id="KW-1185">Reference proteome</keyword>
<dbReference type="RefSeq" id="WP_129244669.1">
    <property type="nucleotide sequence ID" value="NZ_JABZEL010000002.1"/>
</dbReference>
<feature type="region of interest" description="Disordered" evidence="1">
    <location>
        <begin position="87"/>
        <end position="108"/>
    </location>
</feature>
<dbReference type="GeneID" id="95776958"/>
<feature type="compositionally biased region" description="Basic and acidic residues" evidence="1">
    <location>
        <begin position="99"/>
        <end position="108"/>
    </location>
</feature>
<evidence type="ECO:0000313" key="3">
    <source>
        <dbReference type="Proteomes" id="UP000289482"/>
    </source>
</evidence>
<name>A0A4Q1RAD5_9ACTN</name>
<gene>
    <name evidence="2" type="ORF">EST54_02925</name>
</gene>
<evidence type="ECO:0000313" key="2">
    <source>
        <dbReference type="EMBL" id="RXS70400.1"/>
    </source>
</evidence>
<evidence type="ECO:0000256" key="1">
    <source>
        <dbReference type="SAM" id="MobiDB-lite"/>
    </source>
</evidence>
<accession>A0A4Q1RAD5</accession>
<proteinExistence type="predicted"/>
<dbReference type="AlphaFoldDB" id="A0A4Q1RAD5"/>
<dbReference type="Proteomes" id="UP000289482">
    <property type="component" value="Unassembled WGS sequence"/>
</dbReference>
<organism evidence="2 3">
    <name type="scientific">Streptomyces sioyaensis</name>
    <dbReference type="NCBI Taxonomy" id="67364"/>
    <lineage>
        <taxon>Bacteria</taxon>
        <taxon>Bacillati</taxon>
        <taxon>Actinomycetota</taxon>
        <taxon>Actinomycetes</taxon>
        <taxon>Kitasatosporales</taxon>
        <taxon>Streptomycetaceae</taxon>
        <taxon>Streptomyces</taxon>
    </lineage>
</organism>
<reference evidence="2 3" key="1">
    <citation type="submission" date="2019-01" db="EMBL/GenBank/DDBJ databases">
        <title>Draft genome sequences of the type strain Streptomyces sioyaensis DSM 40032 and its novel strain, TM32, a thermotolerant antibiotics-producing actinobacterium.</title>
        <authorList>
            <person name="Nakaew N."/>
            <person name="Lumyong S."/>
            <person name="Sloan W.T."/>
            <person name="Sungthong R."/>
        </authorList>
    </citation>
    <scope>NUCLEOTIDE SEQUENCE [LARGE SCALE GENOMIC DNA]</scope>
    <source>
        <strain evidence="2 3">DSM 40032</strain>
    </source>
</reference>